<protein>
    <submittedName>
        <fullName evidence="1">Uncharacterized protein</fullName>
    </submittedName>
</protein>
<reference evidence="1" key="2">
    <citation type="journal article" date="2022" name="New Phytol.">
        <title>Evolutionary transition to the ectomycorrhizal habit in the genomes of a hyperdiverse lineage of mushroom-forming fungi.</title>
        <authorList>
            <person name="Looney B."/>
            <person name="Miyauchi S."/>
            <person name="Morin E."/>
            <person name="Drula E."/>
            <person name="Courty P.E."/>
            <person name="Kohler A."/>
            <person name="Kuo A."/>
            <person name="LaButti K."/>
            <person name="Pangilinan J."/>
            <person name="Lipzen A."/>
            <person name="Riley R."/>
            <person name="Andreopoulos W."/>
            <person name="He G."/>
            <person name="Johnson J."/>
            <person name="Nolan M."/>
            <person name="Tritt A."/>
            <person name="Barry K.W."/>
            <person name="Grigoriev I.V."/>
            <person name="Nagy L.G."/>
            <person name="Hibbett D."/>
            <person name="Henrissat B."/>
            <person name="Matheny P.B."/>
            <person name="Labbe J."/>
            <person name="Martin F.M."/>
        </authorList>
    </citation>
    <scope>NUCLEOTIDE SEQUENCE</scope>
    <source>
        <strain evidence="1">FP105234-sp</strain>
    </source>
</reference>
<name>A0ACB8RY49_9AGAM</name>
<evidence type="ECO:0000313" key="1">
    <source>
        <dbReference type="EMBL" id="KAI0049093.1"/>
    </source>
</evidence>
<dbReference type="EMBL" id="MU275877">
    <property type="protein sequence ID" value="KAI0049093.1"/>
    <property type="molecule type" value="Genomic_DNA"/>
</dbReference>
<comment type="caution">
    <text evidence="1">The sequence shown here is derived from an EMBL/GenBank/DDBJ whole genome shotgun (WGS) entry which is preliminary data.</text>
</comment>
<keyword evidence="2" id="KW-1185">Reference proteome</keyword>
<sequence length="104" mass="12074">MDEKEDQTPRSSIERREERHWNGLRSDISATVLRAPPPPLRRHSRPAPAPTKAPAFNHRQPARTIWQRVLSRVQFAVCDQSQMRRLDLLSHWLPLQNVILVPAS</sequence>
<proteinExistence type="predicted"/>
<organism evidence="1 2">
    <name type="scientific">Auriscalpium vulgare</name>
    <dbReference type="NCBI Taxonomy" id="40419"/>
    <lineage>
        <taxon>Eukaryota</taxon>
        <taxon>Fungi</taxon>
        <taxon>Dikarya</taxon>
        <taxon>Basidiomycota</taxon>
        <taxon>Agaricomycotina</taxon>
        <taxon>Agaricomycetes</taxon>
        <taxon>Russulales</taxon>
        <taxon>Auriscalpiaceae</taxon>
        <taxon>Auriscalpium</taxon>
    </lineage>
</organism>
<dbReference type="Proteomes" id="UP000814033">
    <property type="component" value="Unassembled WGS sequence"/>
</dbReference>
<accession>A0ACB8RY49</accession>
<reference evidence="1" key="1">
    <citation type="submission" date="2021-02" db="EMBL/GenBank/DDBJ databases">
        <authorList>
            <consortium name="DOE Joint Genome Institute"/>
            <person name="Ahrendt S."/>
            <person name="Looney B.P."/>
            <person name="Miyauchi S."/>
            <person name="Morin E."/>
            <person name="Drula E."/>
            <person name="Courty P.E."/>
            <person name="Chicoki N."/>
            <person name="Fauchery L."/>
            <person name="Kohler A."/>
            <person name="Kuo A."/>
            <person name="Labutti K."/>
            <person name="Pangilinan J."/>
            <person name="Lipzen A."/>
            <person name="Riley R."/>
            <person name="Andreopoulos W."/>
            <person name="He G."/>
            <person name="Johnson J."/>
            <person name="Barry K.W."/>
            <person name="Grigoriev I.V."/>
            <person name="Nagy L."/>
            <person name="Hibbett D."/>
            <person name="Henrissat B."/>
            <person name="Matheny P.B."/>
            <person name="Labbe J."/>
            <person name="Martin F."/>
        </authorList>
    </citation>
    <scope>NUCLEOTIDE SEQUENCE</scope>
    <source>
        <strain evidence="1">FP105234-sp</strain>
    </source>
</reference>
<evidence type="ECO:0000313" key="2">
    <source>
        <dbReference type="Proteomes" id="UP000814033"/>
    </source>
</evidence>
<gene>
    <name evidence="1" type="ORF">FA95DRAFT_947561</name>
</gene>